<feature type="transmembrane region" description="Helical" evidence="7">
    <location>
        <begin position="181"/>
        <end position="199"/>
    </location>
</feature>
<dbReference type="InterPro" id="IPR002010">
    <property type="entry name" value="T3SS_IM_R"/>
</dbReference>
<keyword evidence="5 7" id="KW-1133">Transmembrane helix</keyword>
<comment type="subcellular location">
    <subcellularLocation>
        <location evidence="1">Cell membrane</location>
        <topology evidence="1">Multi-pass membrane protein</topology>
    </subcellularLocation>
</comment>
<keyword evidence="8" id="KW-0282">Flagellum</keyword>
<feature type="transmembrane region" description="Helical" evidence="7">
    <location>
        <begin position="157"/>
        <end position="175"/>
    </location>
</feature>
<dbReference type="PRINTS" id="PR00953">
    <property type="entry name" value="TYPE3IMRPROT"/>
</dbReference>
<evidence type="ECO:0000313" key="9">
    <source>
        <dbReference type="Proteomes" id="UP000032336"/>
    </source>
</evidence>
<dbReference type="RefSeq" id="WP_035389293.1">
    <property type="nucleotide sequence ID" value="NZ_JQKF01000011.1"/>
</dbReference>
<evidence type="ECO:0000256" key="5">
    <source>
        <dbReference type="ARBA" id="ARBA00022989"/>
    </source>
</evidence>
<feature type="transmembrane region" description="Helical" evidence="7">
    <location>
        <begin position="76"/>
        <end position="106"/>
    </location>
</feature>
<evidence type="ECO:0000256" key="1">
    <source>
        <dbReference type="ARBA" id="ARBA00004651"/>
    </source>
</evidence>
<organism evidence="8 9">
    <name type="scientific">Ferrimicrobium acidiphilum DSM 19497</name>
    <dbReference type="NCBI Taxonomy" id="1121877"/>
    <lineage>
        <taxon>Bacteria</taxon>
        <taxon>Bacillati</taxon>
        <taxon>Actinomycetota</taxon>
        <taxon>Acidimicrobiia</taxon>
        <taxon>Acidimicrobiales</taxon>
        <taxon>Acidimicrobiaceae</taxon>
        <taxon>Ferrimicrobium</taxon>
    </lineage>
</organism>
<keyword evidence="8" id="KW-0966">Cell projection</keyword>
<evidence type="ECO:0000313" key="8">
    <source>
        <dbReference type="EMBL" id="KJE76600.1"/>
    </source>
</evidence>
<comment type="caution">
    <text evidence="8">The sequence shown here is derived from an EMBL/GenBank/DDBJ whole genome shotgun (WGS) entry which is preliminary data.</text>
</comment>
<gene>
    <name evidence="8" type="primary">fliR</name>
    <name evidence="8" type="ORF">FEAC_16800</name>
</gene>
<feature type="transmembrane region" description="Helical" evidence="7">
    <location>
        <begin position="206"/>
        <end position="231"/>
    </location>
</feature>
<evidence type="ECO:0000256" key="2">
    <source>
        <dbReference type="ARBA" id="ARBA00009772"/>
    </source>
</evidence>
<keyword evidence="9" id="KW-1185">Reference proteome</keyword>
<keyword evidence="4 7" id="KW-0812">Transmembrane</keyword>
<feature type="transmembrane region" description="Helical" evidence="7">
    <location>
        <begin position="41"/>
        <end position="64"/>
    </location>
</feature>
<dbReference type="OrthoDB" id="9807748at2"/>
<sequence length="252" mass="26740">MQIAFDAHWLIGYLLAFSRSMGFILVAFPFAMPVVPITARAAIGVAFGLGTESALVHAIVLPTTTGGLIGVATEQLLIGAALGFFAMLFVSLGESAGGLVGLFGGFSTPPALDPLSLNEVPVTGEFYNLMWIVLFFVSGADVVVIHGYFASFATPNLFHLSFTLGILVKSVTILFVSSLEVASPILAVMFFSQIVVGILTKVAPQLYALTFIFPLQILLSFIMMLVAVPLLPHLFDASIRDLLAAERDLLGG</sequence>
<dbReference type="GO" id="GO:0006605">
    <property type="term" value="P:protein targeting"/>
    <property type="evidence" value="ECO:0007669"/>
    <property type="project" value="InterPro"/>
</dbReference>
<dbReference type="GO" id="GO:0005886">
    <property type="term" value="C:plasma membrane"/>
    <property type="evidence" value="ECO:0007669"/>
    <property type="project" value="UniProtKB-SubCell"/>
</dbReference>
<evidence type="ECO:0000256" key="6">
    <source>
        <dbReference type="ARBA" id="ARBA00023136"/>
    </source>
</evidence>
<reference evidence="8 9" key="1">
    <citation type="submission" date="2015-01" db="EMBL/GenBank/DDBJ databases">
        <title>Draft genome of the acidophilic iron oxidizer Ferrimicrobium acidiphilum strain T23.</title>
        <authorList>
            <person name="Poehlein A."/>
            <person name="Eisen S."/>
            <person name="Schloemann M."/>
            <person name="Johnson B.D."/>
            <person name="Daniel R."/>
            <person name="Muehling M."/>
        </authorList>
    </citation>
    <scope>NUCLEOTIDE SEQUENCE [LARGE SCALE GENOMIC DNA]</scope>
    <source>
        <strain evidence="8 9">T23</strain>
    </source>
</reference>
<dbReference type="PANTHER" id="PTHR30065:SF1">
    <property type="entry name" value="SURFACE PRESENTATION OF ANTIGENS PROTEIN SPAR"/>
    <property type="match status" value="1"/>
</dbReference>
<keyword evidence="6 7" id="KW-0472">Membrane</keyword>
<name>A0A0D8FTJ0_9ACTN</name>
<dbReference type="STRING" id="1121877.FEAC_16800"/>
<dbReference type="EMBL" id="JXUW01000014">
    <property type="protein sequence ID" value="KJE76600.1"/>
    <property type="molecule type" value="Genomic_DNA"/>
</dbReference>
<protein>
    <submittedName>
        <fullName evidence="8">Flagellar biosynthetic protein FliR</fullName>
    </submittedName>
</protein>
<feature type="transmembrane region" description="Helical" evidence="7">
    <location>
        <begin position="12"/>
        <end position="35"/>
    </location>
</feature>
<keyword evidence="3" id="KW-1003">Cell membrane</keyword>
<feature type="transmembrane region" description="Helical" evidence="7">
    <location>
        <begin position="126"/>
        <end position="150"/>
    </location>
</feature>
<evidence type="ECO:0000256" key="3">
    <source>
        <dbReference type="ARBA" id="ARBA00022475"/>
    </source>
</evidence>
<accession>A0A0D8FTJ0</accession>
<evidence type="ECO:0000256" key="4">
    <source>
        <dbReference type="ARBA" id="ARBA00022692"/>
    </source>
</evidence>
<dbReference type="AlphaFoldDB" id="A0A0D8FTJ0"/>
<dbReference type="Pfam" id="PF01311">
    <property type="entry name" value="Bac_export_1"/>
    <property type="match status" value="1"/>
</dbReference>
<dbReference type="GeneID" id="78372846"/>
<proteinExistence type="inferred from homology"/>
<dbReference type="eggNOG" id="COG1684">
    <property type="taxonomic scope" value="Bacteria"/>
</dbReference>
<dbReference type="Proteomes" id="UP000032336">
    <property type="component" value="Unassembled WGS sequence"/>
</dbReference>
<comment type="similarity">
    <text evidence="2">Belongs to the FliR/MopE/SpaR family.</text>
</comment>
<keyword evidence="8" id="KW-0969">Cilium</keyword>
<dbReference type="PANTHER" id="PTHR30065">
    <property type="entry name" value="FLAGELLAR BIOSYNTHETIC PROTEIN FLIR"/>
    <property type="match status" value="1"/>
</dbReference>
<evidence type="ECO:0000256" key="7">
    <source>
        <dbReference type="SAM" id="Phobius"/>
    </source>
</evidence>